<feature type="non-terminal residue" evidence="1">
    <location>
        <position position="1"/>
    </location>
</feature>
<dbReference type="Proteomes" id="UP000594638">
    <property type="component" value="Unassembled WGS sequence"/>
</dbReference>
<dbReference type="Gramene" id="OE9A005131T1">
    <property type="protein sequence ID" value="OE9A005131C1"/>
    <property type="gene ID" value="OE9A005131"/>
</dbReference>
<feature type="non-terminal residue" evidence="1">
    <location>
        <position position="51"/>
    </location>
</feature>
<organism evidence="1 2">
    <name type="scientific">Olea europaea subsp. europaea</name>
    <dbReference type="NCBI Taxonomy" id="158383"/>
    <lineage>
        <taxon>Eukaryota</taxon>
        <taxon>Viridiplantae</taxon>
        <taxon>Streptophyta</taxon>
        <taxon>Embryophyta</taxon>
        <taxon>Tracheophyta</taxon>
        <taxon>Spermatophyta</taxon>
        <taxon>Magnoliopsida</taxon>
        <taxon>eudicotyledons</taxon>
        <taxon>Gunneridae</taxon>
        <taxon>Pentapetalae</taxon>
        <taxon>asterids</taxon>
        <taxon>lamiids</taxon>
        <taxon>Lamiales</taxon>
        <taxon>Oleaceae</taxon>
        <taxon>Oleeae</taxon>
        <taxon>Olea</taxon>
    </lineage>
</organism>
<evidence type="ECO:0000313" key="1">
    <source>
        <dbReference type="EMBL" id="CAA3000922.1"/>
    </source>
</evidence>
<comment type="caution">
    <text evidence="1">The sequence shown here is derived from an EMBL/GenBank/DDBJ whole genome shotgun (WGS) entry which is preliminary data.</text>
</comment>
<keyword evidence="2" id="KW-1185">Reference proteome</keyword>
<dbReference type="AlphaFoldDB" id="A0A8S0T6M7"/>
<accession>A0A8S0T6M7</accession>
<gene>
    <name evidence="1" type="ORF">OLEA9_A005131</name>
</gene>
<sequence>ELSNNISLRRHRSLICPVRCRQHSHSHNIQQLHHCQIISLQQHQMWYILNM</sequence>
<reference evidence="1 2" key="1">
    <citation type="submission" date="2019-12" db="EMBL/GenBank/DDBJ databases">
        <authorList>
            <person name="Alioto T."/>
            <person name="Alioto T."/>
            <person name="Gomez Garrido J."/>
        </authorList>
    </citation>
    <scope>NUCLEOTIDE SEQUENCE [LARGE SCALE GENOMIC DNA]</scope>
</reference>
<proteinExistence type="predicted"/>
<name>A0A8S0T6M7_OLEEU</name>
<evidence type="ECO:0000313" key="2">
    <source>
        <dbReference type="Proteomes" id="UP000594638"/>
    </source>
</evidence>
<dbReference type="EMBL" id="CACTIH010005720">
    <property type="protein sequence ID" value="CAA3000922.1"/>
    <property type="molecule type" value="Genomic_DNA"/>
</dbReference>
<protein>
    <submittedName>
        <fullName evidence="1">Uncharacterized protein</fullName>
    </submittedName>
</protein>